<evidence type="ECO:0000256" key="2">
    <source>
        <dbReference type="ARBA" id="ARBA00008841"/>
    </source>
</evidence>
<dbReference type="PANTHER" id="PTHR33293">
    <property type="entry name" value="INSERTION ELEMENT IS1 1 PROTEIN INSB-RELATED"/>
    <property type="match status" value="1"/>
</dbReference>
<keyword evidence="4" id="KW-0233">DNA recombination</keyword>
<evidence type="ECO:0000256" key="4">
    <source>
        <dbReference type="ARBA" id="ARBA00023172"/>
    </source>
</evidence>
<dbReference type="EMBL" id="UINC01162094">
    <property type="protein sequence ID" value="SVD61655.1"/>
    <property type="molecule type" value="Genomic_DNA"/>
</dbReference>
<sequence length="188" mass="22374">MRVNGSGIRETARVLKVLINTVIDVIKKRSELTQVNEQLIQSLDISEVEVKIEKVIEEAEMDEMWSFVGKKEDQRWLWHAIDHQTGEVLAYVFGRRKDEVFLELKELLEPFGINRFYTDDWGAYTRHLDNEKLQIGKRNTQKIERKHLTLRLRIKRLARKTICFSKSLKMHEIVIGIFMNRYEFGRLI</sequence>
<dbReference type="NCBIfam" id="NF033558">
    <property type="entry name" value="transpos_IS1"/>
    <property type="match status" value="1"/>
</dbReference>
<evidence type="ECO:0000259" key="5">
    <source>
        <dbReference type="Pfam" id="PF12759"/>
    </source>
</evidence>
<reference evidence="6" key="1">
    <citation type="submission" date="2018-05" db="EMBL/GenBank/DDBJ databases">
        <authorList>
            <person name="Lanie J.A."/>
            <person name="Ng W.-L."/>
            <person name="Kazmierczak K.M."/>
            <person name="Andrzejewski T.M."/>
            <person name="Davidsen T.M."/>
            <person name="Wayne K.J."/>
            <person name="Tettelin H."/>
            <person name="Glass J.I."/>
            <person name="Rusch D."/>
            <person name="Podicherti R."/>
            <person name="Tsui H.-C.T."/>
            <person name="Winkler M.E."/>
        </authorList>
    </citation>
    <scope>NUCLEOTIDE SEQUENCE</scope>
</reference>
<dbReference type="Pfam" id="PF12759">
    <property type="entry name" value="HTH_Tnp_IS1"/>
    <property type="match status" value="1"/>
</dbReference>
<accession>A0A382WTD7</accession>
<evidence type="ECO:0000256" key="1">
    <source>
        <dbReference type="ARBA" id="ARBA00004091"/>
    </source>
</evidence>
<gene>
    <name evidence="6" type="ORF">METZ01_LOCUS414509</name>
</gene>
<dbReference type="AlphaFoldDB" id="A0A382WTD7"/>
<dbReference type="GO" id="GO:0006313">
    <property type="term" value="P:DNA transposition"/>
    <property type="evidence" value="ECO:0007669"/>
    <property type="project" value="InterPro"/>
</dbReference>
<feature type="domain" description="Insertion element IS1 protein InsA helix-turn-helix" evidence="5">
    <location>
        <begin position="1"/>
        <end position="27"/>
    </location>
</feature>
<comment type="similarity">
    <text evidence="2">Belongs to the transposase 27 family.</text>
</comment>
<dbReference type="GO" id="GO:0003677">
    <property type="term" value="F:DNA binding"/>
    <property type="evidence" value="ECO:0007669"/>
    <property type="project" value="InterPro"/>
</dbReference>
<comment type="function">
    <text evidence="1">Absolutely required for transposition of IS1.</text>
</comment>
<evidence type="ECO:0000313" key="6">
    <source>
        <dbReference type="EMBL" id="SVD61655.1"/>
    </source>
</evidence>
<dbReference type="PANTHER" id="PTHR33293:SF1">
    <property type="entry name" value="INSERTION ELEMENT IS1 1 PROTEIN INSB-RELATED"/>
    <property type="match status" value="1"/>
</dbReference>
<dbReference type="InterPro" id="IPR024431">
    <property type="entry name" value="InsA_HTH_dom"/>
</dbReference>
<name>A0A382WTD7_9ZZZZ</name>
<organism evidence="6">
    <name type="scientific">marine metagenome</name>
    <dbReference type="NCBI Taxonomy" id="408172"/>
    <lineage>
        <taxon>unclassified sequences</taxon>
        <taxon>metagenomes</taxon>
        <taxon>ecological metagenomes</taxon>
    </lineage>
</organism>
<dbReference type="GO" id="GO:0004803">
    <property type="term" value="F:transposase activity"/>
    <property type="evidence" value="ECO:0007669"/>
    <property type="project" value="InterPro"/>
</dbReference>
<dbReference type="Pfam" id="PF03400">
    <property type="entry name" value="DDE_Tnp_IS1"/>
    <property type="match status" value="1"/>
</dbReference>
<proteinExistence type="inferred from homology"/>
<evidence type="ECO:0000256" key="3">
    <source>
        <dbReference type="ARBA" id="ARBA00022578"/>
    </source>
</evidence>
<dbReference type="InterPro" id="IPR051354">
    <property type="entry name" value="Transposase_27_IS1"/>
</dbReference>
<protein>
    <recommendedName>
        <fullName evidence="5">Insertion element IS1 protein InsA helix-turn-helix domain-containing protein</fullName>
    </recommendedName>
</protein>
<dbReference type="InterPro" id="IPR005063">
    <property type="entry name" value="Transposase_27"/>
</dbReference>
<keyword evidence="3" id="KW-0815">Transposition</keyword>